<organism evidence="4 5">
    <name type="scientific">Pseudozyma flocculosa PF-1</name>
    <dbReference type="NCBI Taxonomy" id="1277687"/>
    <lineage>
        <taxon>Eukaryota</taxon>
        <taxon>Fungi</taxon>
        <taxon>Dikarya</taxon>
        <taxon>Basidiomycota</taxon>
        <taxon>Ustilaginomycotina</taxon>
        <taxon>Ustilaginomycetes</taxon>
        <taxon>Ustilaginales</taxon>
        <taxon>Ustilaginaceae</taxon>
        <taxon>Pseudozyma</taxon>
    </lineage>
</organism>
<dbReference type="Gene3D" id="1.20.5.110">
    <property type="match status" value="1"/>
</dbReference>
<dbReference type="SUPFAM" id="SSF58038">
    <property type="entry name" value="SNARE fusion complex"/>
    <property type="match status" value="1"/>
</dbReference>
<feature type="compositionally biased region" description="Low complexity" evidence="1">
    <location>
        <begin position="1"/>
        <end position="10"/>
    </location>
</feature>
<evidence type="ECO:0000313" key="4">
    <source>
        <dbReference type="EMBL" id="EPQ26006.1"/>
    </source>
</evidence>
<keyword evidence="2" id="KW-0472">Membrane</keyword>
<reference evidence="4 5" key="1">
    <citation type="journal article" date="2013" name="Plant Cell">
        <title>The transition from a phytopathogenic smut ancestor to an anamorphic biocontrol agent deciphered by comparative whole-genome analysis.</title>
        <authorList>
            <person name="Lefebvre F."/>
            <person name="Joly D.L."/>
            <person name="Labbe C."/>
            <person name="Teichmann B."/>
            <person name="Linning R."/>
            <person name="Belzile F."/>
            <person name="Bakkeren G."/>
            <person name="Belanger R.R."/>
        </authorList>
    </citation>
    <scope>NUCLEOTIDE SEQUENCE [LARGE SCALE GENOMIC DNA]</scope>
    <source>
        <strain evidence="4 5">PF-1</strain>
    </source>
</reference>
<keyword evidence="2" id="KW-0812">Transmembrane</keyword>
<dbReference type="RefSeq" id="XP_007882192.1">
    <property type="nucleotide sequence ID" value="XM_007884001.1"/>
</dbReference>
<dbReference type="eggNOG" id="ENOG502S813">
    <property type="taxonomic scope" value="Eukaryota"/>
</dbReference>
<dbReference type="CDD" id="cd15859">
    <property type="entry name" value="SNARE_SYN8"/>
    <property type="match status" value="1"/>
</dbReference>
<feature type="transmembrane region" description="Helical" evidence="2">
    <location>
        <begin position="113"/>
        <end position="130"/>
    </location>
</feature>
<evidence type="ECO:0000256" key="2">
    <source>
        <dbReference type="SAM" id="Phobius"/>
    </source>
</evidence>
<dbReference type="Proteomes" id="UP000053664">
    <property type="component" value="Unassembled WGS sequence"/>
</dbReference>
<sequence length="131" mass="14360">MAAQPSSSPSASPPLLPPDVPANPFADDDGDDHGPLYASQQEQITRQDEHLDNLTASIARQQQLSLQMGDELDLHHDLLNEFDQDAERTGLRLGGASDRLETLRRSVKENGSTYLIFGLIIVLVLLIAVFK</sequence>
<dbReference type="PROSITE" id="PS50192">
    <property type="entry name" value="T_SNARE"/>
    <property type="match status" value="1"/>
</dbReference>
<dbReference type="HOGENOM" id="CLU_1816613_0_0_1"/>
<name>A0A061H618_9BASI</name>
<feature type="region of interest" description="Disordered" evidence="1">
    <location>
        <begin position="1"/>
        <end position="36"/>
    </location>
</feature>
<evidence type="ECO:0000256" key="1">
    <source>
        <dbReference type="SAM" id="MobiDB-lite"/>
    </source>
</evidence>
<feature type="compositionally biased region" description="Pro residues" evidence="1">
    <location>
        <begin position="11"/>
        <end position="21"/>
    </location>
</feature>
<protein>
    <recommendedName>
        <fullName evidence="3">t-SNARE coiled-coil homology domain-containing protein</fullName>
    </recommendedName>
</protein>
<dbReference type="InterPro" id="IPR000727">
    <property type="entry name" value="T_SNARE_dom"/>
</dbReference>
<gene>
    <name evidence="4" type="ORF">PFL1_06460</name>
</gene>
<proteinExistence type="predicted"/>
<dbReference type="SMART" id="SM00397">
    <property type="entry name" value="t_SNARE"/>
    <property type="match status" value="1"/>
</dbReference>
<evidence type="ECO:0000259" key="3">
    <source>
        <dbReference type="PROSITE" id="PS50192"/>
    </source>
</evidence>
<feature type="domain" description="T-SNARE coiled-coil homology" evidence="3">
    <location>
        <begin position="41"/>
        <end position="103"/>
    </location>
</feature>
<dbReference type="KEGG" id="pfp:PFL1_06460"/>
<accession>A0A061H618</accession>
<dbReference type="GeneID" id="19320536"/>
<dbReference type="OrthoDB" id="244190at2759"/>
<keyword evidence="2" id="KW-1133">Transmembrane helix</keyword>
<evidence type="ECO:0000313" key="5">
    <source>
        <dbReference type="Proteomes" id="UP000053664"/>
    </source>
</evidence>
<dbReference type="AlphaFoldDB" id="A0A061H618"/>
<dbReference type="EMBL" id="KE361648">
    <property type="protein sequence ID" value="EPQ26006.1"/>
    <property type="molecule type" value="Genomic_DNA"/>
</dbReference>